<dbReference type="AlphaFoldDB" id="L8GM87"/>
<dbReference type="Gene3D" id="3.40.50.10860">
    <property type="entry name" value="Leucine Dehydrogenase, chain A, domain 1"/>
    <property type="match status" value="1"/>
</dbReference>
<evidence type="ECO:0000256" key="3">
    <source>
        <dbReference type="ARBA" id="ARBA00023002"/>
    </source>
</evidence>
<evidence type="ECO:0000313" key="6">
    <source>
        <dbReference type="EMBL" id="ELR13341.1"/>
    </source>
</evidence>
<dbReference type="InterPro" id="IPR020631">
    <property type="entry name" value="THF_DH/CycHdrlase_NAD-bd_dom"/>
</dbReference>
<dbReference type="STRING" id="1257118.L8GM87"/>
<protein>
    <recommendedName>
        <fullName evidence="1">methenyltetrahydrofolate cyclohydrolase</fullName>
        <ecNumber evidence="1">3.5.4.9</ecNumber>
    </recommendedName>
</protein>
<dbReference type="GO" id="GO:0035999">
    <property type="term" value="P:tetrahydrofolate interconversion"/>
    <property type="evidence" value="ECO:0007669"/>
    <property type="project" value="TreeGrafter"/>
</dbReference>
<dbReference type="PROSITE" id="PS00767">
    <property type="entry name" value="THF_DHG_CYH_2"/>
    <property type="match status" value="1"/>
</dbReference>
<keyword evidence="4" id="KW-1133">Transmembrane helix</keyword>
<dbReference type="VEuPathDB" id="AmoebaDB:ACA1_239680"/>
<dbReference type="OrthoDB" id="5126881at2759"/>
<dbReference type="Pfam" id="PF02882">
    <property type="entry name" value="THF_DHG_CYH_C"/>
    <property type="match status" value="1"/>
</dbReference>
<keyword evidence="4" id="KW-0472">Membrane</keyword>
<dbReference type="InterPro" id="IPR020867">
    <property type="entry name" value="THF_DH/CycHdrlase_CS"/>
</dbReference>
<proteinExistence type="predicted"/>
<dbReference type="PANTHER" id="PTHR48099:SF5">
    <property type="entry name" value="C-1-TETRAHYDROFOLATE SYNTHASE, CYTOPLASMIC"/>
    <property type="match status" value="1"/>
</dbReference>
<dbReference type="GO" id="GO:0005829">
    <property type="term" value="C:cytosol"/>
    <property type="evidence" value="ECO:0007669"/>
    <property type="project" value="TreeGrafter"/>
</dbReference>
<dbReference type="GO" id="GO:0004488">
    <property type="term" value="F:methylenetetrahydrofolate dehydrogenase (NADP+) activity"/>
    <property type="evidence" value="ECO:0007669"/>
    <property type="project" value="InterPro"/>
</dbReference>
<accession>L8GM87</accession>
<keyword evidence="2 6" id="KW-0378">Hydrolase</keyword>
<gene>
    <name evidence="6" type="ORF">ACA1_239680</name>
</gene>
<dbReference type="GO" id="GO:0004477">
    <property type="term" value="F:methenyltetrahydrofolate cyclohydrolase activity"/>
    <property type="evidence" value="ECO:0007669"/>
    <property type="project" value="UniProtKB-EC"/>
</dbReference>
<feature type="transmembrane region" description="Helical" evidence="4">
    <location>
        <begin position="117"/>
        <end position="137"/>
    </location>
</feature>
<dbReference type="PANTHER" id="PTHR48099">
    <property type="entry name" value="C-1-TETRAHYDROFOLATE SYNTHASE, CYTOPLASMIC-RELATED"/>
    <property type="match status" value="1"/>
</dbReference>
<evidence type="ECO:0000256" key="2">
    <source>
        <dbReference type="ARBA" id="ARBA00022801"/>
    </source>
</evidence>
<evidence type="ECO:0000313" key="7">
    <source>
        <dbReference type="Proteomes" id="UP000011083"/>
    </source>
</evidence>
<evidence type="ECO:0000256" key="1">
    <source>
        <dbReference type="ARBA" id="ARBA00012776"/>
    </source>
</evidence>
<evidence type="ECO:0000259" key="5">
    <source>
        <dbReference type="Pfam" id="PF02882"/>
    </source>
</evidence>
<dbReference type="InterPro" id="IPR000672">
    <property type="entry name" value="THF_DH/CycHdrlase"/>
</dbReference>
<keyword evidence="3" id="KW-0560">Oxidoreductase</keyword>
<sequence>MRRRRREASKARSQAWKDPKKQCEAIYHHLSCSEFPWECFYAINFAFYRTFASPTISRLYCSTGNIAKAAGKRVADTDILMHAWIDFGIDSRKGQESWEHLNRIHAVWKRRTSNQDFVYVLCCFIVDTIRFIDVFGWRKLTSLEREGTPALLMLGGLLGRRMEIEDIPGSLEAAYRVVDGYIASNITSAETKDGRDLTNSITDLLCQGLVYSGASALLSIIGGPTFVRKVGLGVSSAVMTHALLLLGRLRAAALSCLPMRTEPRLLSEILMQAHYPMAAAAAGGAPTSRPRSGKLLDFSLVGPRSRISLEGQHVVVVGRSKLVGLPLANMLIGGRDSAKGGRKGPTVTVVHSGTVDIHVHTRMADIVIVAAGHAGLITADSVKQGVVLVDVGINNVPDSSRKSGYRLVGDCTDEAYRKASRYTPVPGGIGPMTVAMLMRNTWEAAKRHEGLARPSPL</sequence>
<dbReference type="KEGG" id="acan:ACA1_239680"/>
<dbReference type="CDD" id="cd01080">
    <property type="entry name" value="NAD_bind_m-THF_DH_Cyclohyd"/>
    <property type="match status" value="1"/>
</dbReference>
<reference evidence="6 7" key="1">
    <citation type="journal article" date="2013" name="Genome Biol.">
        <title>Genome of Acanthamoeba castellanii highlights extensive lateral gene transfer and early evolution of tyrosine kinase signaling.</title>
        <authorList>
            <person name="Clarke M."/>
            <person name="Lohan A.J."/>
            <person name="Liu B."/>
            <person name="Lagkouvardos I."/>
            <person name="Roy S."/>
            <person name="Zafar N."/>
            <person name="Bertelli C."/>
            <person name="Schilde C."/>
            <person name="Kianianmomeni A."/>
            <person name="Burglin T.R."/>
            <person name="Frech C."/>
            <person name="Turcotte B."/>
            <person name="Kopec K.O."/>
            <person name="Synnott J.M."/>
            <person name="Choo C."/>
            <person name="Paponov I."/>
            <person name="Finkler A."/>
            <person name="Soon Heng Tan C."/>
            <person name="Hutchins A.P."/>
            <person name="Weinmeier T."/>
            <person name="Rattei T."/>
            <person name="Chu J.S."/>
            <person name="Gimenez G."/>
            <person name="Irimia M."/>
            <person name="Rigden D.J."/>
            <person name="Fitzpatrick D.A."/>
            <person name="Lorenzo-Morales J."/>
            <person name="Bateman A."/>
            <person name="Chiu C.H."/>
            <person name="Tang P."/>
            <person name="Hegemann P."/>
            <person name="Fromm H."/>
            <person name="Raoult D."/>
            <person name="Greub G."/>
            <person name="Miranda-Saavedra D."/>
            <person name="Chen N."/>
            <person name="Nash P."/>
            <person name="Ginger M.L."/>
            <person name="Horn M."/>
            <person name="Schaap P."/>
            <person name="Caler L."/>
            <person name="Loftus B."/>
        </authorList>
    </citation>
    <scope>NUCLEOTIDE SEQUENCE [LARGE SCALE GENOMIC DNA]</scope>
    <source>
        <strain evidence="6 7">Neff</strain>
    </source>
</reference>
<dbReference type="Proteomes" id="UP000011083">
    <property type="component" value="Unassembled WGS sequence"/>
</dbReference>
<dbReference type="InterPro" id="IPR036291">
    <property type="entry name" value="NAD(P)-bd_dom_sf"/>
</dbReference>
<organism evidence="6 7">
    <name type="scientific">Acanthamoeba castellanii (strain ATCC 30010 / Neff)</name>
    <dbReference type="NCBI Taxonomy" id="1257118"/>
    <lineage>
        <taxon>Eukaryota</taxon>
        <taxon>Amoebozoa</taxon>
        <taxon>Discosea</taxon>
        <taxon>Longamoebia</taxon>
        <taxon>Centramoebida</taxon>
        <taxon>Acanthamoebidae</taxon>
        <taxon>Acanthamoeba</taxon>
    </lineage>
</organism>
<keyword evidence="7" id="KW-1185">Reference proteome</keyword>
<dbReference type="RefSeq" id="XP_004335354.1">
    <property type="nucleotide sequence ID" value="XM_004335306.1"/>
</dbReference>
<evidence type="ECO:0000256" key="4">
    <source>
        <dbReference type="SAM" id="Phobius"/>
    </source>
</evidence>
<dbReference type="EC" id="3.5.4.9" evidence="1"/>
<dbReference type="SUPFAM" id="SSF51735">
    <property type="entry name" value="NAD(P)-binding Rossmann-fold domains"/>
    <property type="match status" value="1"/>
</dbReference>
<name>L8GM87_ACACF</name>
<dbReference type="Gene3D" id="3.40.50.720">
    <property type="entry name" value="NAD(P)-binding Rossmann-like Domain"/>
    <property type="match status" value="1"/>
</dbReference>
<dbReference type="EMBL" id="KB008093">
    <property type="protein sequence ID" value="ELR13341.1"/>
    <property type="molecule type" value="Genomic_DNA"/>
</dbReference>
<dbReference type="PRINTS" id="PR00085">
    <property type="entry name" value="THFDHDRGNASE"/>
</dbReference>
<feature type="domain" description="Tetrahydrofolate dehydrogenase/cyclohydrolase NAD(P)-binding" evidence="5">
    <location>
        <begin position="305"/>
        <end position="448"/>
    </location>
</feature>
<keyword evidence="4" id="KW-0812">Transmembrane</keyword>
<dbReference type="GeneID" id="14914024"/>